<feature type="binding site" evidence="5">
    <location>
        <position position="188"/>
    </location>
    <ligand>
        <name>ATP</name>
        <dbReference type="ChEBI" id="CHEBI:30616"/>
    </ligand>
</feature>
<comment type="function">
    <text evidence="6">Catalyzes the ATP-dependent conversion of 5-aminoimidazole ribonucleotide (AIR) and HCO(3)- to N5-carboxyaminoimidazole ribonucleotide (N5-CAIR).</text>
</comment>
<keyword evidence="2 5" id="KW-0547">Nucleotide-binding</keyword>
<feature type="binding site" evidence="5">
    <location>
        <begin position="265"/>
        <end position="266"/>
    </location>
    <ligand>
        <name>ATP</name>
        <dbReference type="ChEBI" id="CHEBI:30616"/>
    </ligand>
</feature>
<keyword evidence="9" id="KW-1185">Reference proteome</keyword>
<sequence length="383" mass="40696">MDTRTGLPVVGMVGGGQLARMTHQAAIALGQSLRVLALSPDDGAALVARDVQYGDHTDLGALRAFAKGCDVVTFDHEHVPGEHIRALAAEGVALHPGADALLYAQDKRAMRERLAALGAPVPRWTPIGDVADLTAFGAEVGWPLIVKAVRGGYDGRGVWLFSAPEEAAELLAAGTELIAEERVPLRRELAVQVARSPLGQVAVYPVVETVQRDGICVEVLAPAPELPEELAVAAQRLAIDVATELGVVGLLAVELFETDRGLVVNELAMRPHNSGHWTIEGARTSQFEQHLRAVLDYPMGDTGLAAPAVVMANVLGGADGGMSIDERLHHLFAADPGVKVHLYGKQTRPGRKIGHVTVLGDDLPELRVRAARAARWLRDGVDD</sequence>
<dbReference type="HAMAP" id="MF_01928">
    <property type="entry name" value="PurK"/>
    <property type="match status" value="1"/>
</dbReference>
<evidence type="ECO:0000256" key="6">
    <source>
        <dbReference type="RuleBase" id="RU361200"/>
    </source>
</evidence>
<dbReference type="SUPFAM" id="SSF51246">
    <property type="entry name" value="Rudiment single hybrid motif"/>
    <property type="match status" value="1"/>
</dbReference>
<dbReference type="SUPFAM" id="SSF52440">
    <property type="entry name" value="PreATP-grasp domain"/>
    <property type="match status" value="1"/>
</dbReference>
<organism evidence="8 9">
    <name type="scientific">Micromonospora pattaloongensis</name>
    <dbReference type="NCBI Taxonomy" id="405436"/>
    <lineage>
        <taxon>Bacteria</taxon>
        <taxon>Bacillati</taxon>
        <taxon>Actinomycetota</taxon>
        <taxon>Actinomycetes</taxon>
        <taxon>Micromonosporales</taxon>
        <taxon>Micromonosporaceae</taxon>
        <taxon>Micromonospora</taxon>
    </lineage>
</organism>
<evidence type="ECO:0000313" key="8">
    <source>
        <dbReference type="EMBL" id="SDY72774.1"/>
    </source>
</evidence>
<comment type="subunit">
    <text evidence="5 6">Homodimer.</text>
</comment>
<evidence type="ECO:0000256" key="4">
    <source>
        <dbReference type="ARBA" id="ARBA00022840"/>
    </source>
</evidence>
<dbReference type="InterPro" id="IPR005875">
    <property type="entry name" value="PurK"/>
</dbReference>
<dbReference type="GO" id="GO:0006189">
    <property type="term" value="P:'de novo' IMP biosynthetic process"/>
    <property type="evidence" value="ECO:0007669"/>
    <property type="project" value="UniProtKB-UniRule"/>
</dbReference>
<evidence type="ECO:0000256" key="5">
    <source>
        <dbReference type="HAMAP-Rule" id="MF_01928"/>
    </source>
</evidence>
<evidence type="ECO:0000256" key="1">
    <source>
        <dbReference type="ARBA" id="ARBA00022598"/>
    </source>
</evidence>
<protein>
    <recommendedName>
        <fullName evidence="5 6">N5-carboxyaminoimidazole ribonucleotide synthase</fullName>
        <shortName evidence="5 6">N5-CAIR synthase</shortName>
        <ecNumber evidence="5 6">6.3.4.18</ecNumber>
    </recommendedName>
    <alternativeName>
        <fullName evidence="5 6">5-(carboxyamino)imidazole ribonucleotide synthetase</fullName>
    </alternativeName>
</protein>
<dbReference type="NCBIfam" id="NF004680">
    <property type="entry name" value="PRK06019.1-6"/>
    <property type="match status" value="1"/>
</dbReference>
<dbReference type="STRING" id="405436.SAMN05444365_103269"/>
<dbReference type="PANTHER" id="PTHR11609">
    <property type="entry name" value="PURINE BIOSYNTHESIS PROTEIN 6/7, PUR6/7"/>
    <property type="match status" value="1"/>
</dbReference>
<comment type="function">
    <text evidence="5">Catalyzes the ATP-dependent conversion of 5-aminoimidazole ribonucleotide (AIR) and HCO(3)(-) to N5-carboxyaminoimidazole ribonucleotide (N5-CAIR).</text>
</comment>
<dbReference type="GO" id="GO:0034028">
    <property type="term" value="F:5-(carboxyamino)imidazole ribonucleotide synthase activity"/>
    <property type="evidence" value="ECO:0007669"/>
    <property type="project" value="UniProtKB-UniRule"/>
</dbReference>
<dbReference type="RefSeq" id="WP_091555146.1">
    <property type="nucleotide sequence ID" value="NZ_FNPH01000003.1"/>
</dbReference>
<dbReference type="GO" id="GO:0046872">
    <property type="term" value="F:metal ion binding"/>
    <property type="evidence" value="ECO:0007669"/>
    <property type="project" value="InterPro"/>
</dbReference>
<dbReference type="Pfam" id="PF22660">
    <property type="entry name" value="RS_preATP-grasp-like"/>
    <property type="match status" value="1"/>
</dbReference>
<dbReference type="AlphaFoldDB" id="A0A1H3M915"/>
<dbReference type="InterPro" id="IPR016185">
    <property type="entry name" value="PreATP-grasp_dom_sf"/>
</dbReference>
<dbReference type="InterPro" id="IPR013815">
    <property type="entry name" value="ATP_grasp_subdomain_1"/>
</dbReference>
<dbReference type="InterPro" id="IPR040686">
    <property type="entry name" value="PurK_C"/>
</dbReference>
<feature type="domain" description="ATP-grasp" evidence="7">
    <location>
        <begin position="111"/>
        <end position="295"/>
    </location>
</feature>
<accession>A0A1H3M915</accession>
<evidence type="ECO:0000313" key="9">
    <source>
        <dbReference type="Proteomes" id="UP000242415"/>
    </source>
</evidence>
<name>A0A1H3M915_9ACTN</name>
<dbReference type="GO" id="GO:0005524">
    <property type="term" value="F:ATP binding"/>
    <property type="evidence" value="ECO:0007669"/>
    <property type="project" value="UniProtKB-UniRule"/>
</dbReference>
<dbReference type="Gene3D" id="3.30.1490.20">
    <property type="entry name" value="ATP-grasp fold, A domain"/>
    <property type="match status" value="1"/>
</dbReference>
<dbReference type="Gene3D" id="3.30.470.20">
    <property type="entry name" value="ATP-grasp fold, B domain"/>
    <property type="match status" value="1"/>
</dbReference>
<dbReference type="NCBIfam" id="TIGR01161">
    <property type="entry name" value="purK"/>
    <property type="match status" value="1"/>
</dbReference>
<dbReference type="OrthoDB" id="9804625at2"/>
<dbReference type="NCBIfam" id="NF004679">
    <property type="entry name" value="PRK06019.1-5"/>
    <property type="match status" value="1"/>
</dbReference>
<dbReference type="InterPro" id="IPR054350">
    <property type="entry name" value="PurT/PurK_preATP-grasp"/>
</dbReference>
<keyword evidence="4 5" id="KW-0067">ATP-binding</keyword>
<dbReference type="EMBL" id="FNPH01000003">
    <property type="protein sequence ID" value="SDY72774.1"/>
    <property type="molecule type" value="Genomic_DNA"/>
</dbReference>
<reference evidence="9" key="1">
    <citation type="submission" date="2016-10" db="EMBL/GenBank/DDBJ databases">
        <authorList>
            <person name="Varghese N."/>
            <person name="Submissions S."/>
        </authorList>
    </citation>
    <scope>NUCLEOTIDE SEQUENCE [LARGE SCALE GENOMIC DNA]</scope>
    <source>
        <strain evidence="9">DSM 45245</strain>
    </source>
</reference>
<dbReference type="GO" id="GO:0005829">
    <property type="term" value="C:cytosol"/>
    <property type="evidence" value="ECO:0007669"/>
    <property type="project" value="TreeGrafter"/>
</dbReference>
<dbReference type="FunFam" id="3.40.50.20:FF:000025">
    <property type="entry name" value="N5-carboxyaminoimidazole ribonucleotide synthase"/>
    <property type="match status" value="1"/>
</dbReference>
<dbReference type="UniPathway" id="UPA00074">
    <property type="reaction ID" value="UER00942"/>
</dbReference>
<comment type="catalytic activity">
    <reaction evidence="5 6">
        <text>5-amino-1-(5-phospho-beta-D-ribosyl)imidazole + hydrogencarbonate + ATP = 5-carboxyamino-1-(5-phospho-D-ribosyl)imidazole + ADP + phosphate + 2 H(+)</text>
        <dbReference type="Rhea" id="RHEA:19317"/>
        <dbReference type="ChEBI" id="CHEBI:15378"/>
        <dbReference type="ChEBI" id="CHEBI:17544"/>
        <dbReference type="ChEBI" id="CHEBI:30616"/>
        <dbReference type="ChEBI" id="CHEBI:43474"/>
        <dbReference type="ChEBI" id="CHEBI:58730"/>
        <dbReference type="ChEBI" id="CHEBI:137981"/>
        <dbReference type="ChEBI" id="CHEBI:456216"/>
        <dbReference type="EC" id="6.3.4.18"/>
    </reaction>
</comment>
<dbReference type="Pfam" id="PF17769">
    <property type="entry name" value="PurK_C"/>
    <property type="match status" value="1"/>
</dbReference>
<keyword evidence="1 5" id="KW-0436">Ligase</keyword>
<gene>
    <name evidence="5 6" type="primary">purK</name>
    <name evidence="8" type="ORF">SAMN05444365_103269</name>
</gene>
<dbReference type="Gene3D" id="3.40.50.20">
    <property type="match status" value="1"/>
</dbReference>
<dbReference type="InterPro" id="IPR011054">
    <property type="entry name" value="Rudment_hybrid_motif"/>
</dbReference>
<comment type="pathway">
    <text evidence="5 6">Purine metabolism; IMP biosynthesis via de novo pathway; 5-amino-1-(5-phospho-D-ribosyl)imidazole-4-carboxylate from 5-amino-1-(5-phospho-D-ribosyl)imidazole (N5-CAIR route): step 1/2.</text>
</comment>
<comment type="similarity">
    <text evidence="5 6">Belongs to the PurK/PurT family.</text>
</comment>
<dbReference type="GO" id="GO:0004638">
    <property type="term" value="F:phosphoribosylaminoimidazole carboxylase activity"/>
    <property type="evidence" value="ECO:0007669"/>
    <property type="project" value="InterPro"/>
</dbReference>
<dbReference type="FunFam" id="3.30.470.20:FF:000029">
    <property type="entry name" value="N5-carboxyaminoimidazole ribonucleotide synthase"/>
    <property type="match status" value="1"/>
</dbReference>
<comment type="caution">
    <text evidence="5">Lacks conserved residue(s) required for the propagation of feature annotation.</text>
</comment>
<dbReference type="EC" id="6.3.4.18" evidence="5 6"/>
<dbReference type="InterPro" id="IPR011761">
    <property type="entry name" value="ATP-grasp"/>
</dbReference>
<feature type="binding site" evidence="5">
    <location>
        <begin position="180"/>
        <end position="183"/>
    </location>
    <ligand>
        <name>ATP</name>
        <dbReference type="ChEBI" id="CHEBI:30616"/>
    </ligand>
</feature>
<proteinExistence type="inferred from homology"/>
<feature type="binding site" evidence="5">
    <location>
        <position position="147"/>
    </location>
    <ligand>
        <name>ATP</name>
        <dbReference type="ChEBI" id="CHEBI:30616"/>
    </ligand>
</feature>
<dbReference type="InterPro" id="IPR003135">
    <property type="entry name" value="ATP-grasp_carboxylate-amine"/>
</dbReference>
<dbReference type="PANTHER" id="PTHR11609:SF5">
    <property type="entry name" value="PHOSPHORIBOSYLAMINOIMIDAZOLE CARBOXYLASE"/>
    <property type="match status" value="1"/>
</dbReference>
<evidence type="ECO:0000256" key="3">
    <source>
        <dbReference type="ARBA" id="ARBA00022755"/>
    </source>
</evidence>
<dbReference type="PROSITE" id="PS50975">
    <property type="entry name" value="ATP_GRASP"/>
    <property type="match status" value="1"/>
</dbReference>
<dbReference type="SUPFAM" id="SSF56059">
    <property type="entry name" value="Glutathione synthetase ATP-binding domain-like"/>
    <property type="match status" value="1"/>
</dbReference>
<feature type="binding site" evidence="5">
    <location>
        <position position="107"/>
    </location>
    <ligand>
        <name>ATP</name>
        <dbReference type="ChEBI" id="CHEBI:30616"/>
    </ligand>
</feature>
<keyword evidence="3 5" id="KW-0658">Purine biosynthesis</keyword>
<evidence type="ECO:0000256" key="2">
    <source>
        <dbReference type="ARBA" id="ARBA00022741"/>
    </source>
</evidence>
<evidence type="ECO:0000259" key="7">
    <source>
        <dbReference type="PROSITE" id="PS50975"/>
    </source>
</evidence>
<dbReference type="Proteomes" id="UP000242415">
    <property type="component" value="Unassembled WGS sequence"/>
</dbReference>
<dbReference type="Pfam" id="PF02222">
    <property type="entry name" value="ATP-grasp"/>
    <property type="match status" value="1"/>
</dbReference>